<dbReference type="OrthoDB" id="9812811at2"/>
<accession>A0A0C5VQZ9</accession>
<organism evidence="2 3">
    <name type="scientific">Gynuella sunshinyii YC6258</name>
    <dbReference type="NCBI Taxonomy" id="1445510"/>
    <lineage>
        <taxon>Bacteria</taxon>
        <taxon>Pseudomonadati</taxon>
        <taxon>Pseudomonadota</taxon>
        <taxon>Gammaproteobacteria</taxon>
        <taxon>Oceanospirillales</taxon>
        <taxon>Saccharospirillaceae</taxon>
        <taxon>Gynuella</taxon>
    </lineage>
</organism>
<dbReference type="Proteomes" id="UP000032266">
    <property type="component" value="Chromosome"/>
</dbReference>
<evidence type="ECO:0000313" key="3">
    <source>
        <dbReference type="Proteomes" id="UP000032266"/>
    </source>
</evidence>
<proteinExistence type="predicted"/>
<evidence type="ECO:0000256" key="1">
    <source>
        <dbReference type="SAM" id="MobiDB-lite"/>
    </source>
</evidence>
<dbReference type="EMBL" id="CP007142">
    <property type="protein sequence ID" value="AJQ95818.1"/>
    <property type="molecule type" value="Genomic_DNA"/>
</dbReference>
<reference evidence="2 3" key="1">
    <citation type="submission" date="2014-01" db="EMBL/GenBank/DDBJ databases">
        <title>Full genme sequencing of cellulolytic bacterium Gynuella sunshinyii YC6258T gen. nov., sp. nov.</title>
        <authorList>
            <person name="Khan H."/>
            <person name="Chung E.J."/>
            <person name="Chung Y.R."/>
        </authorList>
    </citation>
    <scope>NUCLEOTIDE SEQUENCE [LARGE SCALE GENOMIC DNA]</scope>
    <source>
        <strain evidence="2 3">YC6258</strain>
    </source>
</reference>
<evidence type="ECO:0000313" key="2">
    <source>
        <dbReference type="EMBL" id="AJQ95818.1"/>
    </source>
</evidence>
<name>A0A0C5VQZ9_9GAMM</name>
<keyword evidence="3" id="KW-1185">Reference proteome</keyword>
<dbReference type="HOGENOM" id="CLU_174799_0_0_6"/>
<sequence>MTINEIALEYRARKSLWNGYVIVFDGTITGWTYRLDYPQGFVPGCTAIDSANQQWKSTGGDDYNGAEAWEPSKPVGGH</sequence>
<dbReference type="AlphaFoldDB" id="A0A0C5VQZ9"/>
<gene>
    <name evidence="2" type="ORF">YC6258_03782</name>
</gene>
<protein>
    <submittedName>
        <fullName evidence="2">Uncharacterized protein</fullName>
    </submittedName>
</protein>
<dbReference type="KEGG" id="gsn:YC6258_03782"/>
<dbReference type="RefSeq" id="WP_044617985.1">
    <property type="nucleotide sequence ID" value="NZ_CP007142.1"/>
</dbReference>
<dbReference type="STRING" id="1445510.YC6258_03782"/>
<feature type="region of interest" description="Disordered" evidence="1">
    <location>
        <begin position="56"/>
        <end position="78"/>
    </location>
</feature>